<dbReference type="InterPro" id="IPR013969">
    <property type="entry name" value="Oligosacch_biosynth_Alg14"/>
</dbReference>
<reference evidence="6 7" key="1">
    <citation type="submission" date="2024-01" db="EMBL/GenBank/DDBJ databases">
        <title>Multi-omics insights into the function and evolution of sodium benzoate biodegradation pathways in Benzoatithermus flavus gen. nov., sp. nov. from hot spring.</title>
        <authorList>
            <person name="Hu C.-J."/>
            <person name="Li W.-J."/>
        </authorList>
    </citation>
    <scope>NUCLEOTIDE SEQUENCE [LARGE SCALE GENOMIC DNA]</scope>
    <source>
        <strain evidence="6 7">SYSU G07066</strain>
    </source>
</reference>
<keyword evidence="2" id="KW-0812">Transmembrane</keyword>
<dbReference type="RefSeq" id="WP_418159271.1">
    <property type="nucleotide sequence ID" value="NZ_JBBLZC010000008.1"/>
</dbReference>
<evidence type="ECO:0000313" key="7">
    <source>
        <dbReference type="Proteomes" id="UP001375743"/>
    </source>
</evidence>
<evidence type="ECO:0000256" key="5">
    <source>
        <dbReference type="ARBA" id="ARBA00023136"/>
    </source>
</evidence>
<dbReference type="Gene3D" id="3.40.50.2000">
    <property type="entry name" value="Glycogen Phosphorylase B"/>
    <property type="match status" value="1"/>
</dbReference>
<dbReference type="Pfam" id="PF08660">
    <property type="entry name" value="Alg14"/>
    <property type="match status" value="1"/>
</dbReference>
<evidence type="ECO:0000313" key="6">
    <source>
        <dbReference type="EMBL" id="MEK0083421.1"/>
    </source>
</evidence>
<comment type="subcellular location">
    <subcellularLocation>
        <location evidence="1">Endoplasmic reticulum membrane</location>
        <topology evidence="1">Single-pass membrane protein</topology>
    </subcellularLocation>
</comment>
<organism evidence="6 7">
    <name type="scientific">Benzoatithermus flavus</name>
    <dbReference type="NCBI Taxonomy" id="3108223"/>
    <lineage>
        <taxon>Bacteria</taxon>
        <taxon>Pseudomonadati</taxon>
        <taxon>Pseudomonadota</taxon>
        <taxon>Alphaproteobacteria</taxon>
        <taxon>Geminicoccales</taxon>
        <taxon>Geminicoccaceae</taxon>
        <taxon>Benzoatithermus</taxon>
    </lineage>
</organism>
<keyword evidence="3" id="KW-0256">Endoplasmic reticulum</keyword>
<comment type="caution">
    <text evidence="6">The sequence shown here is derived from an EMBL/GenBank/DDBJ whole genome shotgun (WGS) entry which is preliminary data.</text>
</comment>
<dbReference type="EMBL" id="JBBLZC010000008">
    <property type="protein sequence ID" value="MEK0083421.1"/>
    <property type="molecule type" value="Genomic_DNA"/>
</dbReference>
<dbReference type="Proteomes" id="UP001375743">
    <property type="component" value="Unassembled WGS sequence"/>
</dbReference>
<sequence>MSELLWIETRRTCWAYSPGGHLAELERATAGIRFSDRFDVTFAGGRPPREPPRRIYHVCHPRRSAWRTLLNLLQALRIVLRERPRLVISTGADVAVPVCILARLAGARLVFVETTGELEPSLSGRLLYPFADLFIVPWPEKLRAFPRAILARGPLL</sequence>
<proteinExistence type="predicted"/>
<keyword evidence="7" id="KW-1185">Reference proteome</keyword>
<evidence type="ECO:0000256" key="4">
    <source>
        <dbReference type="ARBA" id="ARBA00022989"/>
    </source>
</evidence>
<protein>
    <recommendedName>
        <fullName evidence="8">Oligosaccharide biosynthesis protein Alg14 like</fullName>
    </recommendedName>
</protein>
<dbReference type="SUPFAM" id="SSF53756">
    <property type="entry name" value="UDP-Glycosyltransferase/glycogen phosphorylase"/>
    <property type="match status" value="1"/>
</dbReference>
<dbReference type="PANTHER" id="PTHR12154:SF4">
    <property type="entry name" value="UDP-N-ACETYLGLUCOSAMINE TRANSFERASE SUBUNIT ALG14 HOMOLOG"/>
    <property type="match status" value="1"/>
</dbReference>
<keyword evidence="4" id="KW-1133">Transmembrane helix</keyword>
<dbReference type="PANTHER" id="PTHR12154">
    <property type="entry name" value="GLYCOSYL TRANSFERASE-RELATED"/>
    <property type="match status" value="1"/>
</dbReference>
<evidence type="ECO:0000256" key="3">
    <source>
        <dbReference type="ARBA" id="ARBA00022824"/>
    </source>
</evidence>
<evidence type="ECO:0000256" key="2">
    <source>
        <dbReference type="ARBA" id="ARBA00022692"/>
    </source>
</evidence>
<accession>A0ABU8XQC8</accession>
<evidence type="ECO:0008006" key="8">
    <source>
        <dbReference type="Google" id="ProtNLM"/>
    </source>
</evidence>
<name>A0ABU8XQC8_9PROT</name>
<gene>
    <name evidence="6" type="ORF">U1T56_09685</name>
</gene>
<evidence type="ECO:0000256" key="1">
    <source>
        <dbReference type="ARBA" id="ARBA00004389"/>
    </source>
</evidence>
<keyword evidence="5" id="KW-0472">Membrane</keyword>